<dbReference type="InterPro" id="IPR004328">
    <property type="entry name" value="BRO1_dom"/>
</dbReference>
<name>A0A7S2R628_9STRA</name>
<dbReference type="SMART" id="SM01041">
    <property type="entry name" value="BRO1"/>
    <property type="match status" value="1"/>
</dbReference>
<dbReference type="InterPro" id="IPR038499">
    <property type="entry name" value="BRO1_sf"/>
</dbReference>
<dbReference type="PANTHER" id="PTHR23032:SF15">
    <property type="entry name" value="BRO1 DOMAIN-CONTAINING PROTEIN"/>
    <property type="match status" value="1"/>
</dbReference>
<reference evidence="5" key="1">
    <citation type="submission" date="2021-01" db="EMBL/GenBank/DDBJ databases">
        <authorList>
            <person name="Corre E."/>
            <person name="Pelletier E."/>
            <person name="Niang G."/>
            <person name="Scheremetjew M."/>
            <person name="Finn R."/>
            <person name="Kale V."/>
            <person name="Holt S."/>
            <person name="Cochrane G."/>
            <person name="Meng A."/>
            <person name="Brown T."/>
            <person name="Cohen L."/>
        </authorList>
    </citation>
    <scope>NUCLEOTIDE SEQUENCE</scope>
    <source>
        <strain evidence="5">NY070348D</strain>
    </source>
</reference>
<evidence type="ECO:0000313" key="4">
    <source>
        <dbReference type="EMBL" id="CAD9661850.1"/>
    </source>
</evidence>
<feature type="domain" description="BRO1" evidence="3">
    <location>
        <begin position="10"/>
        <end position="377"/>
    </location>
</feature>
<dbReference type="Gene3D" id="1.25.40.280">
    <property type="entry name" value="alix/aip1 like domains"/>
    <property type="match status" value="1"/>
</dbReference>
<proteinExistence type="inferred from homology"/>
<dbReference type="PANTHER" id="PTHR23032">
    <property type="entry name" value="BRO1 DOMAIN-CONTAINING PROTEIN BROX"/>
    <property type="match status" value="1"/>
</dbReference>
<dbReference type="AlphaFoldDB" id="A0A7S2R628"/>
<dbReference type="Pfam" id="PF03097">
    <property type="entry name" value="BRO1"/>
    <property type="match status" value="1"/>
</dbReference>
<dbReference type="EMBL" id="HBHK01000209">
    <property type="protein sequence ID" value="CAD9661850.1"/>
    <property type="molecule type" value="Transcribed_RNA"/>
</dbReference>
<evidence type="ECO:0000313" key="5">
    <source>
        <dbReference type="EMBL" id="CAD9661853.1"/>
    </source>
</evidence>
<dbReference type="InterPro" id="IPR038898">
    <property type="entry name" value="BROX"/>
</dbReference>
<gene>
    <name evidence="4" type="ORF">QSP1433_LOCUS120</name>
    <name evidence="5" type="ORF">QSP1433_LOCUS121</name>
</gene>
<comment type="similarity">
    <text evidence="1">Belongs to the BROX family.</text>
</comment>
<evidence type="ECO:0000259" key="3">
    <source>
        <dbReference type="SMART" id="SM01041"/>
    </source>
</evidence>
<protein>
    <recommendedName>
        <fullName evidence="3">BRO1 domain-containing protein</fullName>
    </recommendedName>
</protein>
<dbReference type="Gene3D" id="6.10.250.1630">
    <property type="match status" value="1"/>
</dbReference>
<organism evidence="5">
    <name type="scientific">Mucochytrium quahogii</name>
    <dbReference type="NCBI Taxonomy" id="96639"/>
    <lineage>
        <taxon>Eukaryota</taxon>
        <taxon>Sar</taxon>
        <taxon>Stramenopiles</taxon>
        <taxon>Bigyra</taxon>
        <taxon>Labyrinthulomycetes</taxon>
        <taxon>Thraustochytrida</taxon>
        <taxon>Thraustochytriidae</taxon>
        <taxon>Mucochytrium</taxon>
    </lineage>
</organism>
<feature type="region of interest" description="Disordered" evidence="2">
    <location>
        <begin position="383"/>
        <end position="448"/>
    </location>
</feature>
<accession>A0A7S2R628</accession>
<evidence type="ECO:0000256" key="1">
    <source>
        <dbReference type="ARBA" id="ARBA00008901"/>
    </source>
</evidence>
<evidence type="ECO:0000256" key="2">
    <source>
        <dbReference type="SAM" id="MobiDB-lite"/>
    </source>
</evidence>
<sequence length="474" mass="51228">MDPVSELLLRFFEFNSPRTKHVDFNGIIGGALSFEARELLGVTTSQRSTLMDALDNSGQTVDPRNISAAVENYLPSVYKLTHSMEQSAGAHIKLNKPLEFSWTSVLLKKSKQNVENKCQVLVYEVCFVLTVQALAHYNAAKNLVCTENPSRMSNLVAAAKEVRKGAGILEYVSQVLIPRWTNPPKNRAPEVVGEVVLALCGLFCCMGQRLTVVQGLQRGLPPSAIAKLLFGLSERYSQINQQLRSLDKSLYDSLLDSLLDEPAILSVACYALGAQMMGEKAKADGEPGKAVGYLLLASNKLAGILYNPSTEELLKEYVVNAQHAVDEKFHQYKADNESIYFEGVPTADALDIPKGSFMCNPLDYSLPEVSAVSFASTDGGIESAEAMNAPDGTQGDSGKSSGGSMRGALSWFGFGGGKKDNNKEEDTSEAAGSDDFVPPGYDRDVFTNLPPDIKKEVLAAYRAENKSPGGATSL</sequence>
<dbReference type="EMBL" id="HBHK01000210">
    <property type="protein sequence ID" value="CAD9661853.1"/>
    <property type="molecule type" value="Transcribed_RNA"/>
</dbReference>